<evidence type="ECO:0000256" key="1">
    <source>
        <dbReference type="SAM" id="MobiDB-lite"/>
    </source>
</evidence>
<gene>
    <name evidence="2" type="ORF">GGI19_000679</name>
</gene>
<organism evidence="2 3">
    <name type="scientific">Coemansia pectinata</name>
    <dbReference type="NCBI Taxonomy" id="1052879"/>
    <lineage>
        <taxon>Eukaryota</taxon>
        <taxon>Fungi</taxon>
        <taxon>Fungi incertae sedis</taxon>
        <taxon>Zoopagomycota</taxon>
        <taxon>Kickxellomycotina</taxon>
        <taxon>Kickxellomycetes</taxon>
        <taxon>Kickxellales</taxon>
        <taxon>Kickxellaceae</taxon>
        <taxon>Coemansia</taxon>
    </lineage>
</organism>
<dbReference type="EMBL" id="JANBUH010000020">
    <property type="protein sequence ID" value="KAJ2756649.1"/>
    <property type="molecule type" value="Genomic_DNA"/>
</dbReference>
<proteinExistence type="predicted"/>
<sequence>MSQHIPNYILERGNYAREYRRRSSCLSRGSNASAHSYTPATRDTMSSNTTSSNDMHFAYGDEELSSSVDLDNYQLGLTLAPFSRHSMNSPLESSLRQSNELSGDEYTRLKTPRNASVAAGQQKFGVARPRLVHF</sequence>
<reference evidence="2" key="1">
    <citation type="submission" date="2022-07" db="EMBL/GenBank/DDBJ databases">
        <title>Phylogenomic reconstructions and comparative analyses of Kickxellomycotina fungi.</title>
        <authorList>
            <person name="Reynolds N.K."/>
            <person name="Stajich J.E."/>
            <person name="Barry K."/>
            <person name="Grigoriev I.V."/>
            <person name="Crous P."/>
            <person name="Smith M.E."/>
        </authorList>
    </citation>
    <scope>NUCLEOTIDE SEQUENCE</scope>
    <source>
        <strain evidence="2">BCRC 34297</strain>
    </source>
</reference>
<feature type="compositionally biased region" description="Low complexity" evidence="1">
    <location>
        <begin position="41"/>
        <end position="54"/>
    </location>
</feature>
<evidence type="ECO:0000313" key="3">
    <source>
        <dbReference type="Proteomes" id="UP001140011"/>
    </source>
</evidence>
<dbReference type="Proteomes" id="UP001140011">
    <property type="component" value="Unassembled WGS sequence"/>
</dbReference>
<dbReference type="AlphaFoldDB" id="A0A9W8GZ54"/>
<dbReference type="OrthoDB" id="5556816at2759"/>
<comment type="caution">
    <text evidence="2">The sequence shown here is derived from an EMBL/GenBank/DDBJ whole genome shotgun (WGS) entry which is preliminary data.</text>
</comment>
<accession>A0A9W8GZ54</accession>
<evidence type="ECO:0000313" key="2">
    <source>
        <dbReference type="EMBL" id="KAJ2756649.1"/>
    </source>
</evidence>
<keyword evidence="3" id="KW-1185">Reference proteome</keyword>
<feature type="region of interest" description="Disordered" evidence="1">
    <location>
        <begin position="22"/>
        <end position="54"/>
    </location>
</feature>
<protein>
    <submittedName>
        <fullName evidence="2">Uncharacterized protein</fullName>
    </submittedName>
</protein>
<name>A0A9W8GZ54_9FUNG</name>
<feature type="compositionally biased region" description="Polar residues" evidence="1">
    <location>
        <begin position="24"/>
        <end position="39"/>
    </location>
</feature>